<gene>
    <name evidence="1" type="ORF">RRG08_036055</name>
</gene>
<keyword evidence="2" id="KW-1185">Reference proteome</keyword>
<dbReference type="Proteomes" id="UP001283361">
    <property type="component" value="Unassembled WGS sequence"/>
</dbReference>
<accession>A0AAE1AN42</accession>
<reference evidence="1" key="1">
    <citation type="journal article" date="2023" name="G3 (Bethesda)">
        <title>A reference genome for the long-term kleptoplast-retaining sea slug Elysia crispata morphotype clarki.</title>
        <authorList>
            <person name="Eastman K.E."/>
            <person name="Pendleton A.L."/>
            <person name="Shaikh M.A."/>
            <person name="Suttiyut T."/>
            <person name="Ogas R."/>
            <person name="Tomko P."/>
            <person name="Gavelis G."/>
            <person name="Widhalm J.R."/>
            <person name="Wisecaver J.H."/>
        </authorList>
    </citation>
    <scope>NUCLEOTIDE SEQUENCE</scope>
    <source>
        <strain evidence="1">ECLA1</strain>
    </source>
</reference>
<evidence type="ECO:0000313" key="2">
    <source>
        <dbReference type="Proteomes" id="UP001283361"/>
    </source>
</evidence>
<evidence type="ECO:0000313" key="1">
    <source>
        <dbReference type="EMBL" id="KAK3789762.1"/>
    </source>
</evidence>
<organism evidence="1 2">
    <name type="scientific">Elysia crispata</name>
    <name type="common">lettuce slug</name>
    <dbReference type="NCBI Taxonomy" id="231223"/>
    <lineage>
        <taxon>Eukaryota</taxon>
        <taxon>Metazoa</taxon>
        <taxon>Spiralia</taxon>
        <taxon>Lophotrochozoa</taxon>
        <taxon>Mollusca</taxon>
        <taxon>Gastropoda</taxon>
        <taxon>Heterobranchia</taxon>
        <taxon>Euthyneura</taxon>
        <taxon>Panpulmonata</taxon>
        <taxon>Sacoglossa</taxon>
        <taxon>Placobranchoidea</taxon>
        <taxon>Plakobranchidae</taxon>
        <taxon>Elysia</taxon>
    </lineage>
</organism>
<comment type="caution">
    <text evidence="1">The sequence shown here is derived from an EMBL/GenBank/DDBJ whole genome shotgun (WGS) entry which is preliminary data.</text>
</comment>
<protein>
    <submittedName>
        <fullName evidence="1">Uncharacterized protein</fullName>
    </submittedName>
</protein>
<name>A0AAE1AN42_9GAST</name>
<dbReference type="EMBL" id="JAWDGP010001628">
    <property type="protein sequence ID" value="KAK3789762.1"/>
    <property type="molecule type" value="Genomic_DNA"/>
</dbReference>
<sequence length="180" mass="19958">MPIVSASKMVVTQVRYGTNSDALRHVGPVFWSYLIAFKKKKSPLTLSRLRAPFREGNILSSSSSLWPSVYVRGGQGISRLSLPMRFAYRLTRWIVARVCQPDTGLHALHGRSSFAQLRGFPQQKVVPISSAVTGLIRRRVSHWFIKLGLMEMLCLVGVCCPGEKPACLVLMDVLAGVGHH</sequence>
<dbReference type="AlphaFoldDB" id="A0AAE1AN42"/>
<proteinExistence type="predicted"/>